<protein>
    <submittedName>
        <fullName evidence="1">Uncharacterized protein</fullName>
    </submittedName>
</protein>
<proteinExistence type="predicted"/>
<sequence length="144" mass="15014">MKRAQITFDFLIAVMLITVTVAGIVSVASGEIESAGVLDTTAKLKVFAVDLRDTAVKSYSVGTNFTIIKSSPIGLSNGDEITVKLYSSNSTILITAKLGGKTFVVGQNVPVPLCDSEVELTPGGESFNVTAVSAGGRRCVTVKK</sequence>
<comment type="caution">
    <text evidence="1">The sequence shown here is derived from an EMBL/GenBank/DDBJ whole genome shotgun (WGS) entry which is preliminary data.</text>
</comment>
<name>A0AAE4NVC5_9EURY</name>
<keyword evidence="2" id="KW-1185">Reference proteome</keyword>
<reference evidence="1 2" key="1">
    <citation type="submission" date="2023-08" db="EMBL/GenBank/DDBJ databases">
        <title>Draft genome sequence of Thermococcus waiotapuensis WT1T, a thermophilic sulphur-dependent archaeon from order Thermococcales.</title>
        <authorList>
            <person name="Manners S.H."/>
            <person name="Carere C.R."/>
            <person name="Dhami M.K."/>
            <person name="Dobson R.C.J."/>
            <person name="Stott M.B."/>
        </authorList>
    </citation>
    <scope>NUCLEOTIDE SEQUENCE [LARGE SCALE GENOMIC DNA]</scope>
    <source>
        <strain evidence="1 2">WT1</strain>
    </source>
</reference>
<evidence type="ECO:0000313" key="2">
    <source>
        <dbReference type="Proteomes" id="UP001245683"/>
    </source>
</evidence>
<organism evidence="1 2">
    <name type="scientific">Thermococcus waiotapuensis</name>
    <dbReference type="NCBI Taxonomy" id="90909"/>
    <lineage>
        <taxon>Archaea</taxon>
        <taxon>Methanobacteriati</taxon>
        <taxon>Methanobacteriota</taxon>
        <taxon>Thermococci</taxon>
        <taxon>Thermococcales</taxon>
        <taxon>Thermococcaceae</taxon>
        <taxon>Thermococcus</taxon>
    </lineage>
</organism>
<gene>
    <name evidence="1" type="ORF">RBI02_05150</name>
</gene>
<dbReference type="RefSeq" id="WP_315341491.1">
    <property type="nucleotide sequence ID" value="NZ_JAVDZE010000002.1"/>
</dbReference>
<dbReference type="AlphaFoldDB" id="A0AAE4NVC5"/>
<evidence type="ECO:0000313" key="1">
    <source>
        <dbReference type="EMBL" id="MDV3103932.1"/>
    </source>
</evidence>
<dbReference type="Proteomes" id="UP001245683">
    <property type="component" value="Unassembled WGS sequence"/>
</dbReference>
<accession>A0AAE4NVC5</accession>
<dbReference type="EMBL" id="JAVDZE010000002">
    <property type="protein sequence ID" value="MDV3103932.1"/>
    <property type="molecule type" value="Genomic_DNA"/>
</dbReference>